<gene>
    <name evidence="2" type="ORF">AVEN_139050_1</name>
</gene>
<comment type="caution">
    <text evidence="2">The sequence shown here is derived from an EMBL/GenBank/DDBJ whole genome shotgun (WGS) entry which is preliminary data.</text>
</comment>
<proteinExistence type="predicted"/>
<dbReference type="EMBL" id="BGPR01206938">
    <property type="protein sequence ID" value="GBN32399.1"/>
    <property type="molecule type" value="Genomic_DNA"/>
</dbReference>
<feature type="signal peptide" evidence="1">
    <location>
        <begin position="1"/>
        <end position="17"/>
    </location>
</feature>
<evidence type="ECO:0000313" key="2">
    <source>
        <dbReference type="EMBL" id="GBN32399.1"/>
    </source>
</evidence>
<dbReference type="Proteomes" id="UP000499080">
    <property type="component" value="Unassembled WGS sequence"/>
</dbReference>
<evidence type="ECO:0000256" key="1">
    <source>
        <dbReference type="SAM" id="SignalP"/>
    </source>
</evidence>
<name>A0A4Y2N0X4_ARAVE</name>
<accession>A0A4Y2N0X4</accession>
<reference evidence="2 3" key="1">
    <citation type="journal article" date="2019" name="Sci. Rep.">
        <title>Orb-weaving spider Araneus ventricosus genome elucidates the spidroin gene catalogue.</title>
        <authorList>
            <person name="Kono N."/>
            <person name="Nakamura H."/>
            <person name="Ohtoshi R."/>
            <person name="Moran D.A.P."/>
            <person name="Shinohara A."/>
            <person name="Yoshida Y."/>
            <person name="Fujiwara M."/>
            <person name="Mori M."/>
            <person name="Tomita M."/>
            <person name="Arakawa K."/>
        </authorList>
    </citation>
    <scope>NUCLEOTIDE SEQUENCE [LARGE SCALE GENOMIC DNA]</scope>
</reference>
<dbReference type="AlphaFoldDB" id="A0A4Y2N0X4"/>
<organism evidence="2 3">
    <name type="scientific">Araneus ventricosus</name>
    <name type="common">Orbweaver spider</name>
    <name type="synonym">Epeira ventricosa</name>
    <dbReference type="NCBI Taxonomy" id="182803"/>
    <lineage>
        <taxon>Eukaryota</taxon>
        <taxon>Metazoa</taxon>
        <taxon>Ecdysozoa</taxon>
        <taxon>Arthropoda</taxon>
        <taxon>Chelicerata</taxon>
        <taxon>Arachnida</taxon>
        <taxon>Araneae</taxon>
        <taxon>Araneomorphae</taxon>
        <taxon>Entelegynae</taxon>
        <taxon>Araneoidea</taxon>
        <taxon>Araneidae</taxon>
        <taxon>Araneus</taxon>
    </lineage>
</organism>
<keyword evidence="1" id="KW-0732">Signal</keyword>
<evidence type="ECO:0000313" key="3">
    <source>
        <dbReference type="Proteomes" id="UP000499080"/>
    </source>
</evidence>
<keyword evidence="3" id="KW-1185">Reference proteome</keyword>
<sequence>MLIFFLWLLKIYSSWKGRSNSSNPRPTFEVPYLCVQPNSYREGNPRPISPNAIQRKITDNRRQGEQCFIEGIAPIPPPRHFLMMLRGSSKTFPRSGKTELLCSP</sequence>
<protein>
    <submittedName>
        <fullName evidence="2">Uncharacterized protein</fullName>
    </submittedName>
</protein>
<feature type="chain" id="PRO_5021236851" evidence="1">
    <location>
        <begin position="18"/>
        <end position="104"/>
    </location>
</feature>